<evidence type="ECO:0000256" key="11">
    <source>
        <dbReference type="ARBA" id="ARBA00022889"/>
    </source>
</evidence>
<dbReference type="GO" id="GO:0007160">
    <property type="term" value="P:cell-matrix adhesion"/>
    <property type="evidence" value="ECO:0007669"/>
    <property type="project" value="TreeGrafter"/>
</dbReference>
<keyword evidence="10" id="KW-0460">Magnesium</keyword>
<evidence type="ECO:0000259" key="20">
    <source>
        <dbReference type="SMART" id="SM00187"/>
    </source>
</evidence>
<evidence type="ECO:0000256" key="19">
    <source>
        <dbReference type="SAM" id="Phobius"/>
    </source>
</evidence>
<reference evidence="24 25" key="1">
    <citation type="journal article" date="2014" name="Nat. Genet.">
        <title>Whole-genome sequence of a flatfish provides insights into ZW sex chromosome evolution and adaptation to a benthic lifestyle.</title>
        <authorList>
            <person name="Chen S."/>
            <person name="Zhang G."/>
            <person name="Shao C."/>
            <person name="Huang Q."/>
            <person name="Liu G."/>
            <person name="Zhang P."/>
            <person name="Song W."/>
            <person name="An N."/>
            <person name="Chalopin D."/>
            <person name="Volff J.N."/>
            <person name="Hong Y."/>
            <person name="Li Q."/>
            <person name="Sha Z."/>
            <person name="Zhou H."/>
            <person name="Xie M."/>
            <person name="Yu Q."/>
            <person name="Liu Y."/>
            <person name="Xiang H."/>
            <person name="Wang N."/>
            <person name="Wu K."/>
            <person name="Yang C."/>
            <person name="Zhou Q."/>
            <person name="Liao X."/>
            <person name="Yang L."/>
            <person name="Hu Q."/>
            <person name="Zhang J."/>
            <person name="Meng L."/>
            <person name="Jin L."/>
            <person name="Tian Y."/>
            <person name="Lian J."/>
            <person name="Yang J."/>
            <person name="Miao G."/>
            <person name="Liu S."/>
            <person name="Liang Z."/>
            <person name="Yan F."/>
            <person name="Li Y."/>
            <person name="Sun B."/>
            <person name="Zhang H."/>
            <person name="Zhang J."/>
            <person name="Zhu Y."/>
            <person name="Du M."/>
            <person name="Zhao Y."/>
            <person name="Schartl M."/>
            <person name="Tang Q."/>
            <person name="Wang J."/>
        </authorList>
    </citation>
    <scope>NUCLEOTIDE SEQUENCE</scope>
</reference>
<dbReference type="Gene3D" id="3.30.1680.10">
    <property type="entry name" value="ligand-binding face of the semaphorins, domain 2"/>
    <property type="match status" value="1"/>
</dbReference>
<dbReference type="GO" id="GO:0060216">
    <property type="term" value="P:definitive hemopoiesis"/>
    <property type="evidence" value="ECO:0007669"/>
    <property type="project" value="Ensembl"/>
</dbReference>
<feature type="disulfide bond" evidence="17">
    <location>
        <begin position="475"/>
        <end position="718"/>
    </location>
</feature>
<dbReference type="InterPro" id="IPR032695">
    <property type="entry name" value="Integrin_dom_sf"/>
</dbReference>
<feature type="disulfide bond" evidence="17">
    <location>
        <begin position="699"/>
        <end position="726"/>
    </location>
</feature>
<evidence type="ECO:0000256" key="18">
    <source>
        <dbReference type="RuleBase" id="RU000633"/>
    </source>
</evidence>
<feature type="disulfide bond" evidence="17">
    <location>
        <begin position="674"/>
        <end position="683"/>
    </location>
</feature>
<dbReference type="Gene3D" id="2.60.40.1510">
    <property type="entry name" value="ntegrin, alpha v. Chain A, domain 3"/>
    <property type="match status" value="1"/>
</dbReference>
<dbReference type="GO" id="GO:0008305">
    <property type="term" value="C:integrin complex"/>
    <property type="evidence" value="ECO:0007669"/>
    <property type="project" value="TreeGrafter"/>
</dbReference>
<dbReference type="Pfam" id="PF17205">
    <property type="entry name" value="PSI_integrin"/>
    <property type="match status" value="1"/>
</dbReference>
<feature type="disulfide bond" evidence="17">
    <location>
        <begin position="523"/>
        <end position="561"/>
    </location>
</feature>
<feature type="disulfide bond" evidence="17">
    <location>
        <begin position="590"/>
        <end position="595"/>
    </location>
</feature>
<feature type="transmembrane region" description="Helical" evidence="19">
    <location>
        <begin position="779"/>
        <end position="805"/>
    </location>
</feature>
<feature type="disulfide bond" evidence="17">
    <location>
        <begin position="84"/>
        <end position="121"/>
    </location>
</feature>
<dbReference type="Ensembl" id="ENSCSET00000024699.1">
    <property type="protein sequence ID" value="ENSCSEP00000024370.1"/>
    <property type="gene ID" value="ENSCSEG00000015553.1"/>
</dbReference>
<accession>A0A3P8WI98</accession>
<dbReference type="Pfam" id="PF00362">
    <property type="entry name" value="Integrin_beta"/>
    <property type="match status" value="1"/>
</dbReference>
<evidence type="ECO:0000256" key="13">
    <source>
        <dbReference type="ARBA" id="ARBA00023037"/>
    </source>
</evidence>
<dbReference type="Pfam" id="PF08725">
    <property type="entry name" value="Integrin_b_cyt"/>
    <property type="match status" value="1"/>
</dbReference>
<evidence type="ECO:0000313" key="24">
    <source>
        <dbReference type="Ensembl" id="ENSCSEP00000024370.1"/>
    </source>
</evidence>
<feature type="disulfide bond" evidence="17">
    <location>
        <begin position="246"/>
        <end position="253"/>
    </location>
</feature>
<keyword evidence="25" id="KW-1185">Reference proteome</keyword>
<keyword evidence="8" id="KW-0677">Repeat</keyword>
<dbReference type="SUPFAM" id="SSF53300">
    <property type="entry name" value="vWA-like"/>
    <property type="match status" value="1"/>
</dbReference>
<feature type="domain" description="Integrin beta subunit VWA" evidence="20">
    <location>
        <begin position="80"/>
        <end position="502"/>
    </location>
</feature>
<dbReference type="SMART" id="SM01242">
    <property type="entry name" value="Integrin_B_tail"/>
    <property type="match status" value="1"/>
</dbReference>
<evidence type="ECO:0000256" key="10">
    <source>
        <dbReference type="ARBA" id="ARBA00022842"/>
    </source>
</evidence>
<dbReference type="GO" id="GO:0019901">
    <property type="term" value="F:protein kinase binding"/>
    <property type="evidence" value="ECO:0007669"/>
    <property type="project" value="TreeGrafter"/>
</dbReference>
<evidence type="ECO:0000256" key="15">
    <source>
        <dbReference type="ARBA" id="ARBA00023157"/>
    </source>
</evidence>
<evidence type="ECO:0000256" key="2">
    <source>
        <dbReference type="ARBA" id="ARBA00007449"/>
    </source>
</evidence>
<dbReference type="GO" id="GO:0033627">
    <property type="term" value="P:cell adhesion mediated by integrin"/>
    <property type="evidence" value="ECO:0007669"/>
    <property type="project" value="TreeGrafter"/>
</dbReference>
<keyword evidence="7" id="KW-0732">Signal</keyword>
<dbReference type="GO" id="GO:0007229">
    <property type="term" value="P:integrin-mediated signaling pathway"/>
    <property type="evidence" value="ECO:0007669"/>
    <property type="project" value="UniProtKB-KW"/>
</dbReference>
<keyword evidence="11 18" id="KW-0130">Cell adhesion</keyword>
<keyword evidence="14 19" id="KW-0472">Membrane</keyword>
<reference evidence="24" key="3">
    <citation type="submission" date="2025-09" db="UniProtKB">
        <authorList>
            <consortium name="Ensembl"/>
        </authorList>
    </citation>
    <scope>IDENTIFICATION</scope>
</reference>
<dbReference type="FunFam" id="2.10.25.10:FF:000785">
    <property type="entry name" value="Integrin beta"/>
    <property type="match status" value="1"/>
</dbReference>
<keyword evidence="3" id="KW-1003">Cell membrane</keyword>
<feature type="disulfide bond" evidence="17">
    <location>
        <begin position="650"/>
        <end position="695"/>
    </location>
</feature>
<evidence type="ECO:0000256" key="1">
    <source>
        <dbReference type="ARBA" id="ARBA00004251"/>
    </source>
</evidence>
<dbReference type="STRING" id="244447.ENSCSEP00000024370"/>
<evidence type="ECO:0000256" key="14">
    <source>
        <dbReference type="ARBA" id="ARBA00023136"/>
    </source>
</evidence>
<dbReference type="FunCoup" id="A0A3P8WI98">
    <property type="interactions" value="478"/>
</dbReference>
<dbReference type="Proteomes" id="UP000265120">
    <property type="component" value="Chromosome 16"/>
</dbReference>
<feature type="disulfide bond" evidence="17">
    <location>
        <begin position="574"/>
        <end position="588"/>
    </location>
</feature>
<dbReference type="Gene3D" id="2.10.25.10">
    <property type="entry name" value="Laminin"/>
    <property type="match status" value="4"/>
</dbReference>
<dbReference type="GO" id="GO:0005178">
    <property type="term" value="F:integrin binding"/>
    <property type="evidence" value="ECO:0007669"/>
    <property type="project" value="TreeGrafter"/>
</dbReference>
<dbReference type="GO" id="GO:0007159">
    <property type="term" value="P:leukocyte cell-cell adhesion"/>
    <property type="evidence" value="ECO:0007669"/>
    <property type="project" value="TreeGrafter"/>
</dbReference>
<evidence type="ECO:0000256" key="7">
    <source>
        <dbReference type="ARBA" id="ARBA00022729"/>
    </source>
</evidence>
<evidence type="ECO:0000259" key="22">
    <source>
        <dbReference type="SMART" id="SM01241"/>
    </source>
</evidence>
<evidence type="ECO:0000313" key="25">
    <source>
        <dbReference type="Proteomes" id="UP000265120"/>
    </source>
</evidence>
<feature type="domain" description="PSI" evidence="21">
    <location>
        <begin position="72"/>
        <end position="122"/>
    </location>
</feature>
<keyword evidence="5 18" id="KW-0812">Transmembrane</keyword>
<dbReference type="FunFam" id="3.40.50.410:FF:000002">
    <property type="entry name" value="Integrin beta"/>
    <property type="match status" value="1"/>
</dbReference>
<dbReference type="GO" id="GO:0030593">
    <property type="term" value="P:neutrophil chemotaxis"/>
    <property type="evidence" value="ECO:0007669"/>
    <property type="project" value="TreeGrafter"/>
</dbReference>
<feature type="disulfide bond" evidence="17">
    <location>
        <begin position="655"/>
        <end position="664"/>
    </location>
</feature>
<evidence type="ECO:0000256" key="12">
    <source>
        <dbReference type="ARBA" id="ARBA00022989"/>
    </source>
</evidence>
<evidence type="ECO:0000256" key="9">
    <source>
        <dbReference type="ARBA" id="ARBA00022837"/>
    </source>
</evidence>
<dbReference type="PROSITE" id="PS52047">
    <property type="entry name" value="I_EGF_2"/>
    <property type="match status" value="1"/>
</dbReference>
<evidence type="ECO:0000256" key="8">
    <source>
        <dbReference type="ARBA" id="ARBA00022737"/>
    </source>
</evidence>
<proteinExistence type="inferred from homology"/>
<feature type="disulfide bond" evidence="17">
    <location>
        <begin position="94"/>
        <end position="110"/>
    </location>
</feature>
<feature type="disulfide bond" evidence="17">
    <location>
        <begin position="616"/>
        <end position="625"/>
    </location>
</feature>
<dbReference type="PANTHER" id="PTHR10082:SF15">
    <property type="entry name" value="INTEGRIN BETA-2"/>
    <property type="match status" value="1"/>
</dbReference>
<comment type="subcellular location">
    <subcellularLocation>
        <location evidence="1 18">Cell membrane</location>
        <topology evidence="1 18">Single-pass type I membrane protein</topology>
    </subcellularLocation>
</comment>
<dbReference type="GeneTree" id="ENSGT01150000286983"/>
<evidence type="ECO:0000259" key="23">
    <source>
        <dbReference type="SMART" id="SM01242"/>
    </source>
</evidence>
<dbReference type="SMART" id="SM00187">
    <property type="entry name" value="INB"/>
    <property type="match status" value="1"/>
</dbReference>
<feature type="disulfide bond" evidence="17">
    <location>
        <begin position="567"/>
        <end position="572"/>
    </location>
</feature>
<dbReference type="InterPro" id="IPR036349">
    <property type="entry name" value="Integrin_bsu_tail_dom_sf"/>
</dbReference>
<dbReference type="SUPFAM" id="SSF69687">
    <property type="entry name" value="Integrin beta tail domain"/>
    <property type="match status" value="1"/>
</dbReference>
<dbReference type="PROSITE" id="PS00243">
    <property type="entry name" value="I_EGF_1"/>
    <property type="match status" value="1"/>
</dbReference>
<dbReference type="InterPro" id="IPR014836">
    <property type="entry name" value="Integrin_bsu_cyt_dom"/>
</dbReference>
<dbReference type="PIRSF" id="PIRSF002512">
    <property type="entry name" value="Integrin_B"/>
    <property type="match status" value="1"/>
</dbReference>
<dbReference type="GO" id="GO:0046872">
    <property type="term" value="F:metal ion binding"/>
    <property type="evidence" value="ECO:0007669"/>
    <property type="project" value="UniProtKB-KW"/>
</dbReference>
<feature type="disulfide bond" evidence="17">
    <location>
        <begin position="500"/>
        <end position="504"/>
    </location>
</feature>
<dbReference type="FunFam" id="2.10.25.10:FF:000995">
    <property type="entry name" value="Integrin beta"/>
    <property type="match status" value="1"/>
</dbReference>
<dbReference type="GO" id="GO:0005925">
    <property type="term" value="C:focal adhesion"/>
    <property type="evidence" value="ECO:0007669"/>
    <property type="project" value="TreeGrafter"/>
</dbReference>
<dbReference type="InterPro" id="IPR015812">
    <property type="entry name" value="Integrin_bsu"/>
</dbReference>
<keyword evidence="4" id="KW-0245">EGF-like domain</keyword>
<dbReference type="InterPro" id="IPR057243">
    <property type="entry name" value="Integrin_I-EGF_CS"/>
</dbReference>
<keyword evidence="6" id="KW-0479">Metal-binding</keyword>
<feature type="disulfide bond" evidence="17">
    <location>
        <begin position="539"/>
        <end position="553"/>
    </location>
</feature>
<feature type="disulfide bond" evidence="17">
    <location>
        <begin position="609"/>
        <end position="614"/>
    </location>
</feature>
<dbReference type="InterPro" id="IPR012896">
    <property type="entry name" value="Integrin_bsu_tail"/>
</dbReference>
<dbReference type="SMART" id="SM01241">
    <property type="entry name" value="Integrin_b_cyt"/>
    <property type="match status" value="1"/>
</dbReference>
<keyword evidence="12 19" id="KW-1133">Transmembrane helix</keyword>
<dbReference type="SMART" id="SM00423">
    <property type="entry name" value="PSI"/>
    <property type="match status" value="1"/>
</dbReference>
<sequence length="848" mass="94264">MTFYGVSAALRASVCVCACGRQETSGVCRLMCDMLTAVHHRFNRRLPREMNRRWVFPLFLLLAGTGLCQEEVCSKSVINSCNDCIQSGPYCVWCAQLNFTKAGEQEAARCDTAAQLKSRGCRGENIISPRNWVHINQEDPLSTSFKQQEPVQLSPQKISLELRPGLPSTFTVSFRRVQGYPVDLYYLMDLSYSMKDDLENVKRLGQSLFAALKNITAHAQIGFGAFVDKTVLPYTNTNPDKLRRPCDDDYQQCQAAFGYRHVLSLTDKEEDFRSTVNRQFISGNLDSPEGSLDAMMQAAVCGDKIGWRKSSTRLIVLTTDAGFHMAGDGKLAGILEPNDEQCYMDNNVYSRSTSMDYPSVGQLARQLEKHNIQPIFAVTQNMEPVYKQLTKMIPKSEVGVLSSDSNNVVQLIENGYRRLSSKVTLTHDNLPDNVRLVYTPICANAGPVAESEGVCENVRVGEKISFNVTVTAFSCLEKQSFTIRPRGIKDTLTVELSTSCQCQCEDVSIPSPTICNGKGKVHCGMCSCNDGFVGQFCECAIGEKDESSLRQLCRRENGIECEGRGDCECGRCRCHTTESGSSYHGDYCQCDDEHCEKFQNKLCGGNGKCICGKCECFPGYEGSACQCKVSQDGCRTVNNSVCFGRGTCQCNRCQCKEGYQRPHCQDCLGCPNQCQNKLSCIECLGFESKSADQNCTAECLKTISPNMVDHFTLPRKDCRLKDSKGCWVTFRLEQLVGEDYYYAEILNQRVAPLPSINCRSTAKLVPLPHESDCPEPPNIIAIIGGSVAAVALIGILLLMVVKLLIYMKDLKEYRKFEKERAKSDWTKASNPLYTSATTRVENPTFTGE</sequence>
<feature type="disulfide bond" evidence="17">
    <location>
        <begin position="627"/>
        <end position="634"/>
    </location>
</feature>
<dbReference type="Gene3D" id="1.20.5.100">
    <property type="entry name" value="Cytochrome c1, transmembrane anchor, C-terminal"/>
    <property type="match status" value="1"/>
</dbReference>
<evidence type="ECO:0000256" key="5">
    <source>
        <dbReference type="ARBA" id="ARBA00022692"/>
    </source>
</evidence>
<reference evidence="24" key="2">
    <citation type="submission" date="2025-08" db="UniProtKB">
        <authorList>
            <consortium name="Ensembl"/>
        </authorList>
    </citation>
    <scope>IDENTIFICATION</scope>
</reference>
<feature type="domain" description="Integrin beta subunit tail" evidence="23">
    <location>
        <begin position="674"/>
        <end position="778"/>
    </location>
</feature>
<evidence type="ECO:0000256" key="4">
    <source>
        <dbReference type="ARBA" id="ARBA00022536"/>
    </source>
</evidence>
<feature type="disulfide bond" evidence="17">
    <location>
        <begin position="442"/>
        <end position="455"/>
    </location>
</feature>
<dbReference type="GO" id="GO:0001540">
    <property type="term" value="F:amyloid-beta binding"/>
    <property type="evidence" value="ECO:0007669"/>
    <property type="project" value="TreeGrafter"/>
</dbReference>
<keyword evidence="16" id="KW-0325">Glycoprotein</keyword>
<feature type="domain" description="Integrin beta subunit cytoplasmic" evidence="22">
    <location>
        <begin position="802"/>
        <end position="848"/>
    </location>
</feature>
<feature type="disulfide bond" evidence="17">
    <location>
        <begin position="301"/>
        <end position="342"/>
    </location>
</feature>
<dbReference type="SUPFAM" id="SSF69179">
    <property type="entry name" value="Integrin domains"/>
    <property type="match status" value="1"/>
</dbReference>
<keyword evidence="9" id="KW-0106">Calcium</keyword>
<organism evidence="24 25">
    <name type="scientific">Cynoglossus semilaevis</name>
    <name type="common">Tongue sole</name>
    <dbReference type="NCBI Taxonomy" id="244447"/>
    <lineage>
        <taxon>Eukaryota</taxon>
        <taxon>Metazoa</taxon>
        <taxon>Chordata</taxon>
        <taxon>Craniata</taxon>
        <taxon>Vertebrata</taxon>
        <taxon>Euteleostomi</taxon>
        <taxon>Actinopterygii</taxon>
        <taxon>Neopterygii</taxon>
        <taxon>Teleostei</taxon>
        <taxon>Neoteleostei</taxon>
        <taxon>Acanthomorphata</taxon>
        <taxon>Carangaria</taxon>
        <taxon>Pleuronectiformes</taxon>
        <taxon>Pleuronectoidei</taxon>
        <taxon>Cynoglossidae</taxon>
        <taxon>Cynoglossinae</taxon>
        <taxon>Cynoglossus</taxon>
    </lineage>
</organism>
<dbReference type="SUPFAM" id="SSF103575">
    <property type="entry name" value="Plexin repeat"/>
    <property type="match status" value="1"/>
</dbReference>
<dbReference type="InterPro" id="IPR057073">
    <property type="entry name" value="EGF_integrin_2"/>
</dbReference>
<dbReference type="InterPro" id="IPR002369">
    <property type="entry name" value="Integrin_bsu_VWA"/>
</dbReference>
<feature type="disulfide bond" evidence="17">
    <location>
        <begin position="528"/>
        <end position="537"/>
    </location>
</feature>
<comment type="similarity">
    <text evidence="2 18">Belongs to the integrin beta chain family.</text>
</comment>
<dbReference type="GO" id="GO:0009986">
    <property type="term" value="C:cell surface"/>
    <property type="evidence" value="ECO:0007669"/>
    <property type="project" value="TreeGrafter"/>
</dbReference>
<dbReference type="InterPro" id="IPR036465">
    <property type="entry name" value="vWFA_dom_sf"/>
</dbReference>
<feature type="disulfide bond" evidence="17">
    <location>
        <begin position="648"/>
        <end position="653"/>
    </location>
</feature>
<dbReference type="InParanoid" id="A0A3P8WI98"/>
<evidence type="ECO:0000256" key="16">
    <source>
        <dbReference type="ARBA" id="ARBA00023180"/>
    </source>
</evidence>
<protein>
    <recommendedName>
        <fullName evidence="18">Integrin beta</fullName>
    </recommendedName>
</protein>
<keyword evidence="15 17" id="KW-1015">Disulfide bond</keyword>
<dbReference type="Gene3D" id="3.40.50.410">
    <property type="entry name" value="von Willebrand factor, type A domain"/>
    <property type="match status" value="1"/>
</dbReference>
<dbReference type="PRINTS" id="PR01186">
    <property type="entry name" value="INTEGRINB"/>
</dbReference>
<dbReference type="InterPro" id="IPR033760">
    <property type="entry name" value="Integrin_beta_N"/>
</dbReference>
<dbReference type="Pfam" id="PF23105">
    <property type="entry name" value="EGF_integrin"/>
    <property type="match status" value="1"/>
</dbReference>
<evidence type="ECO:0000259" key="21">
    <source>
        <dbReference type="SMART" id="SM00423"/>
    </source>
</evidence>
<feature type="disulfide bond" evidence="17">
    <location>
        <begin position="569"/>
        <end position="603"/>
    </location>
</feature>
<dbReference type="SUPFAM" id="SSF57196">
    <property type="entry name" value="EGF/Laminin"/>
    <property type="match status" value="1"/>
</dbReference>
<dbReference type="InterPro" id="IPR016201">
    <property type="entry name" value="PSI"/>
</dbReference>
<feature type="disulfide bond" evidence="17">
    <location>
        <begin position="81"/>
        <end position="91"/>
    </location>
</feature>
<evidence type="ECO:0000256" key="17">
    <source>
        <dbReference type="PIRSR" id="PIRSR002512-1"/>
    </source>
</evidence>
<evidence type="ECO:0000256" key="6">
    <source>
        <dbReference type="ARBA" id="ARBA00022723"/>
    </source>
</evidence>
<name>A0A3P8WI98_CYNSE</name>
<dbReference type="AlphaFoldDB" id="A0A3P8WI98"/>
<keyword evidence="13 18" id="KW-0401">Integrin</keyword>
<dbReference type="PANTHER" id="PTHR10082">
    <property type="entry name" value="INTEGRIN BETA SUBUNIT"/>
    <property type="match status" value="1"/>
</dbReference>
<feature type="disulfide bond" evidence="17">
    <location>
        <begin position="667"/>
        <end position="670"/>
    </location>
</feature>
<feature type="disulfide bond" evidence="17">
    <location>
        <begin position="611"/>
        <end position="642"/>
    </location>
</feature>
<evidence type="ECO:0000256" key="3">
    <source>
        <dbReference type="ARBA" id="ARBA00022475"/>
    </source>
</evidence>